<dbReference type="InterPro" id="IPR015797">
    <property type="entry name" value="NUDIX_hydrolase-like_dom_sf"/>
</dbReference>
<dbReference type="PANTHER" id="PTHR47707">
    <property type="entry name" value="8-OXO-DGTP DIPHOSPHATASE"/>
    <property type="match status" value="1"/>
</dbReference>
<dbReference type="Pfam" id="PF00293">
    <property type="entry name" value="NUDIX"/>
    <property type="match status" value="1"/>
</dbReference>
<dbReference type="EMBL" id="JAUSQZ010000001">
    <property type="protein sequence ID" value="MDP9824618.1"/>
    <property type="molecule type" value="Genomic_DNA"/>
</dbReference>
<comment type="caution">
    <text evidence="14">The sequence shown here is derived from an EMBL/GenBank/DDBJ whole genome shotgun (WGS) entry which is preliminary data.</text>
</comment>
<dbReference type="Proteomes" id="UP001235712">
    <property type="component" value="Unassembled WGS sequence"/>
</dbReference>
<dbReference type="Gene3D" id="3.90.79.10">
    <property type="entry name" value="Nucleoside Triphosphate Pyrophosphohydrolase"/>
    <property type="match status" value="1"/>
</dbReference>
<keyword evidence="6" id="KW-0227">DNA damage</keyword>
<evidence type="ECO:0000256" key="2">
    <source>
        <dbReference type="ARBA" id="ARBA00005582"/>
    </source>
</evidence>
<keyword evidence="5" id="KW-0479">Metal-binding</keyword>
<evidence type="ECO:0000256" key="5">
    <source>
        <dbReference type="ARBA" id="ARBA00022723"/>
    </source>
</evidence>
<dbReference type="InterPro" id="IPR020084">
    <property type="entry name" value="NUDIX_hydrolase_CS"/>
</dbReference>
<protein>
    <recommendedName>
        <fullName evidence="11">8-oxo-dGTP diphosphatase</fullName>
        <ecNumber evidence="11">3.6.1.55</ecNumber>
    </recommendedName>
</protein>
<sequence>MTIHRVVTAALVEEGHLLLCHRSPSRRWYPNVWDLPGGHVEAGESETDALRRELREEVGVEIRAFDAEPHARIRGGAEDAPEGVLRQGIWVVRTWLGTPVNREPAEHDDMRWVALPELARLDLAHPSYAQVFEEILTS</sequence>
<dbReference type="InterPro" id="IPR047127">
    <property type="entry name" value="MutT-like"/>
</dbReference>
<comment type="catalytic activity">
    <reaction evidence="10">
        <text>8-oxo-dGTP + H2O = 8-oxo-dGMP + diphosphate + H(+)</text>
        <dbReference type="Rhea" id="RHEA:31575"/>
        <dbReference type="ChEBI" id="CHEBI:15377"/>
        <dbReference type="ChEBI" id="CHEBI:15378"/>
        <dbReference type="ChEBI" id="CHEBI:33019"/>
        <dbReference type="ChEBI" id="CHEBI:63224"/>
        <dbReference type="ChEBI" id="CHEBI:77896"/>
        <dbReference type="EC" id="3.6.1.55"/>
    </reaction>
</comment>
<dbReference type="EC" id="3.6.1.55" evidence="11"/>
<keyword evidence="8" id="KW-0460">Magnesium</keyword>
<dbReference type="PROSITE" id="PS51462">
    <property type="entry name" value="NUDIX"/>
    <property type="match status" value="1"/>
</dbReference>
<evidence type="ECO:0000313" key="14">
    <source>
        <dbReference type="EMBL" id="MDP9824618.1"/>
    </source>
</evidence>
<keyword evidence="15" id="KW-1185">Reference proteome</keyword>
<accession>A0ABT9NW12</accession>
<evidence type="ECO:0000256" key="8">
    <source>
        <dbReference type="ARBA" id="ARBA00022842"/>
    </source>
</evidence>
<dbReference type="SUPFAM" id="SSF55811">
    <property type="entry name" value="Nudix"/>
    <property type="match status" value="1"/>
</dbReference>
<name>A0ABT9NW12_9ACTN</name>
<evidence type="ECO:0000259" key="13">
    <source>
        <dbReference type="PROSITE" id="PS51462"/>
    </source>
</evidence>
<dbReference type="InterPro" id="IPR000086">
    <property type="entry name" value="NUDIX_hydrolase_dom"/>
</dbReference>
<reference evidence="14 15" key="1">
    <citation type="submission" date="2023-07" db="EMBL/GenBank/DDBJ databases">
        <title>Sequencing the genomes of 1000 actinobacteria strains.</title>
        <authorList>
            <person name="Klenk H.-P."/>
        </authorList>
    </citation>
    <scope>NUCLEOTIDE SEQUENCE [LARGE SCALE GENOMIC DNA]</scope>
    <source>
        <strain evidence="14 15">DSM 44388</strain>
    </source>
</reference>
<evidence type="ECO:0000256" key="11">
    <source>
        <dbReference type="ARBA" id="ARBA00038905"/>
    </source>
</evidence>
<dbReference type="InterPro" id="IPR020476">
    <property type="entry name" value="Nudix_hydrolase"/>
</dbReference>
<keyword evidence="9" id="KW-0234">DNA repair</keyword>
<gene>
    <name evidence="14" type="ORF">J2S57_000367</name>
</gene>
<evidence type="ECO:0000256" key="12">
    <source>
        <dbReference type="RuleBase" id="RU003476"/>
    </source>
</evidence>
<evidence type="ECO:0000256" key="4">
    <source>
        <dbReference type="ARBA" id="ARBA00022705"/>
    </source>
</evidence>
<dbReference type="RefSeq" id="WP_307237525.1">
    <property type="nucleotide sequence ID" value="NZ_JAUSQZ010000001.1"/>
</dbReference>
<evidence type="ECO:0000256" key="1">
    <source>
        <dbReference type="ARBA" id="ARBA00001946"/>
    </source>
</evidence>
<keyword evidence="4" id="KW-0235">DNA replication</keyword>
<comment type="cofactor">
    <cofactor evidence="1">
        <name>Mg(2+)</name>
        <dbReference type="ChEBI" id="CHEBI:18420"/>
    </cofactor>
</comment>
<proteinExistence type="inferred from homology"/>
<keyword evidence="7 12" id="KW-0378">Hydrolase</keyword>
<evidence type="ECO:0000256" key="9">
    <source>
        <dbReference type="ARBA" id="ARBA00023204"/>
    </source>
</evidence>
<keyword evidence="3" id="KW-0515">Mutator protein</keyword>
<comment type="similarity">
    <text evidence="2 12">Belongs to the Nudix hydrolase family.</text>
</comment>
<evidence type="ECO:0000256" key="6">
    <source>
        <dbReference type="ARBA" id="ARBA00022763"/>
    </source>
</evidence>
<organism evidence="14 15">
    <name type="scientific">Kineosporia succinea</name>
    <dbReference type="NCBI Taxonomy" id="84632"/>
    <lineage>
        <taxon>Bacteria</taxon>
        <taxon>Bacillati</taxon>
        <taxon>Actinomycetota</taxon>
        <taxon>Actinomycetes</taxon>
        <taxon>Kineosporiales</taxon>
        <taxon>Kineosporiaceae</taxon>
        <taxon>Kineosporia</taxon>
    </lineage>
</organism>
<evidence type="ECO:0000313" key="15">
    <source>
        <dbReference type="Proteomes" id="UP001235712"/>
    </source>
</evidence>
<evidence type="ECO:0000256" key="3">
    <source>
        <dbReference type="ARBA" id="ARBA00022457"/>
    </source>
</evidence>
<feature type="domain" description="Nudix hydrolase" evidence="13">
    <location>
        <begin position="2"/>
        <end position="136"/>
    </location>
</feature>
<dbReference type="PRINTS" id="PR00502">
    <property type="entry name" value="NUDIXFAMILY"/>
</dbReference>
<dbReference type="PANTHER" id="PTHR47707:SF1">
    <property type="entry name" value="NUDIX HYDROLASE FAMILY PROTEIN"/>
    <property type="match status" value="1"/>
</dbReference>
<evidence type="ECO:0000256" key="7">
    <source>
        <dbReference type="ARBA" id="ARBA00022801"/>
    </source>
</evidence>
<dbReference type="PROSITE" id="PS00893">
    <property type="entry name" value="NUDIX_BOX"/>
    <property type="match status" value="1"/>
</dbReference>
<evidence type="ECO:0000256" key="10">
    <source>
        <dbReference type="ARBA" id="ARBA00035861"/>
    </source>
</evidence>